<dbReference type="GO" id="GO:0003700">
    <property type="term" value="F:DNA-binding transcription factor activity"/>
    <property type="evidence" value="ECO:0007669"/>
    <property type="project" value="InterPro"/>
</dbReference>
<dbReference type="SUPFAM" id="SSF46689">
    <property type="entry name" value="Homeodomain-like"/>
    <property type="match status" value="1"/>
</dbReference>
<gene>
    <name evidence="5" type="ORF">DQK91_02695</name>
</gene>
<dbReference type="InterPro" id="IPR018060">
    <property type="entry name" value="HTH_AraC"/>
</dbReference>
<organism evidence="5 6">
    <name type="scientific">Oceanidesulfovibrio marinus</name>
    <dbReference type="NCBI Taxonomy" id="370038"/>
    <lineage>
        <taxon>Bacteria</taxon>
        <taxon>Pseudomonadati</taxon>
        <taxon>Thermodesulfobacteriota</taxon>
        <taxon>Desulfovibrionia</taxon>
        <taxon>Desulfovibrionales</taxon>
        <taxon>Desulfovibrionaceae</taxon>
        <taxon>Oceanidesulfovibrio</taxon>
    </lineage>
</organism>
<evidence type="ECO:0000313" key="5">
    <source>
        <dbReference type="EMBL" id="TVM36848.1"/>
    </source>
</evidence>
<proteinExistence type="predicted"/>
<evidence type="ECO:0000256" key="3">
    <source>
        <dbReference type="ARBA" id="ARBA00023163"/>
    </source>
</evidence>
<sequence>MTQHIPLARLSHVFRIADYLQQVGFSATSLMDRHCIPQRCERRQGGFVTSFSAARFIKDATYQTGIYDCMLKAGLHGRTYGFYAKEINSVGSYTTLKEYLHSLCSNMVKESSYVQVSMRYENSLDGKVNIVLVISDSSQSRIPQTELYTLGILLGAVREYLGWPFKPARVYLQENHVGKDVINVNFEDGQVYYDAKFTGFEVPLPLLGSRPANGKPHEIIYNGEECPSREFVDSLRQFMKSYVGMNIFTVGMAAEHSFMSVRTLQRKLAARETNFKRLYNQARFEVSRTLLLETDLPVADIAHDVGYADPTCFTHFFRTLTGMSPRAFRKEGRLQEVVRADPSQGALTQERSL</sequence>
<evidence type="ECO:0000259" key="4">
    <source>
        <dbReference type="PROSITE" id="PS01124"/>
    </source>
</evidence>
<comment type="caution">
    <text evidence="5">The sequence shown here is derived from an EMBL/GenBank/DDBJ whole genome shotgun (WGS) entry which is preliminary data.</text>
</comment>
<name>A0A6P1ZQI7_9BACT</name>
<keyword evidence="2" id="KW-0238">DNA-binding</keyword>
<dbReference type="GO" id="GO:0005829">
    <property type="term" value="C:cytosol"/>
    <property type="evidence" value="ECO:0007669"/>
    <property type="project" value="TreeGrafter"/>
</dbReference>
<dbReference type="Proteomes" id="UP000434052">
    <property type="component" value="Unassembled WGS sequence"/>
</dbReference>
<keyword evidence="3" id="KW-0804">Transcription</keyword>
<evidence type="ECO:0000313" key="6">
    <source>
        <dbReference type="Proteomes" id="UP000434052"/>
    </source>
</evidence>
<feature type="domain" description="HTH araC/xylS-type" evidence="4">
    <location>
        <begin position="233"/>
        <end position="331"/>
    </location>
</feature>
<dbReference type="GO" id="GO:0000976">
    <property type="term" value="F:transcription cis-regulatory region binding"/>
    <property type="evidence" value="ECO:0007669"/>
    <property type="project" value="TreeGrafter"/>
</dbReference>
<evidence type="ECO:0000256" key="1">
    <source>
        <dbReference type="ARBA" id="ARBA00023015"/>
    </source>
</evidence>
<dbReference type="RefSeq" id="WP_144233898.1">
    <property type="nucleotide sequence ID" value="NZ_QMIF01000001.1"/>
</dbReference>
<accession>A0A6P1ZQI7</accession>
<dbReference type="AlphaFoldDB" id="A0A6P1ZQI7"/>
<dbReference type="PANTHER" id="PTHR47894:SF4">
    <property type="entry name" value="HTH-TYPE TRANSCRIPTIONAL REGULATOR GADX"/>
    <property type="match status" value="1"/>
</dbReference>
<evidence type="ECO:0000256" key="2">
    <source>
        <dbReference type="ARBA" id="ARBA00023125"/>
    </source>
</evidence>
<dbReference type="EMBL" id="QMIF01000001">
    <property type="protein sequence ID" value="TVM36848.1"/>
    <property type="molecule type" value="Genomic_DNA"/>
</dbReference>
<dbReference type="InterPro" id="IPR009057">
    <property type="entry name" value="Homeodomain-like_sf"/>
</dbReference>
<dbReference type="PANTHER" id="PTHR47894">
    <property type="entry name" value="HTH-TYPE TRANSCRIPTIONAL REGULATOR GADX"/>
    <property type="match status" value="1"/>
</dbReference>
<keyword evidence="1" id="KW-0805">Transcription regulation</keyword>
<dbReference type="SMART" id="SM00342">
    <property type="entry name" value="HTH_ARAC"/>
    <property type="match status" value="1"/>
</dbReference>
<dbReference type="Pfam" id="PF12833">
    <property type="entry name" value="HTH_18"/>
    <property type="match status" value="1"/>
</dbReference>
<dbReference type="PROSITE" id="PS01124">
    <property type="entry name" value="HTH_ARAC_FAMILY_2"/>
    <property type="match status" value="1"/>
</dbReference>
<reference evidence="5 6" key="1">
    <citation type="submission" date="2018-06" db="EMBL/GenBank/DDBJ databases">
        <title>Complete genome of Desulfovibrio marinus P48SEP.</title>
        <authorList>
            <person name="Crispim J.S."/>
            <person name="Vidigal P.M.P."/>
            <person name="Silva L.C.F."/>
            <person name="Araujo L.C."/>
            <person name="Laguardia C.N."/>
            <person name="Dias R.S."/>
            <person name="Sousa M.P."/>
            <person name="Paula S.O."/>
            <person name="Silva C."/>
        </authorList>
    </citation>
    <scope>NUCLEOTIDE SEQUENCE [LARGE SCALE GENOMIC DNA]</scope>
    <source>
        <strain evidence="5 6">P48SEP</strain>
    </source>
</reference>
<dbReference type="OrthoDB" id="4480133at2"/>
<dbReference type="Gene3D" id="1.10.10.60">
    <property type="entry name" value="Homeodomain-like"/>
    <property type="match status" value="1"/>
</dbReference>
<protein>
    <recommendedName>
        <fullName evidence="4">HTH araC/xylS-type domain-containing protein</fullName>
    </recommendedName>
</protein>